<keyword evidence="4" id="KW-1185">Reference proteome</keyword>
<sequence>MRQALLHWSKKLANKKHARSRRNMKSLLVQRKQTERSLTDAEDVLKTTLPQRAKKPSSSDWSKWEFLAVLGSIFLLLYIMLCYENFHFHVAHMYAHLGYPSAQHIVGQRYLKGVGVEKNEEKAMHWFRQAAEKGHPQSSFNLAVGKLKNLTTTLDEGDVEKLLNLAAGHGLQEAQNLLENIRNRHPP</sequence>
<reference evidence="3" key="3">
    <citation type="submission" date="2025-09" db="UniProtKB">
        <authorList>
            <consortium name="Ensembl"/>
        </authorList>
    </citation>
    <scope>IDENTIFICATION</scope>
</reference>
<dbReference type="PANTHER" id="PTHR11102">
    <property type="entry name" value="SEL-1-LIKE PROTEIN"/>
    <property type="match status" value="1"/>
</dbReference>
<comment type="similarity">
    <text evidence="1">Belongs to the sel-1 family.</text>
</comment>
<dbReference type="InterPro" id="IPR011990">
    <property type="entry name" value="TPR-like_helical_dom_sf"/>
</dbReference>
<name>A0A803U0K4_ANOCA</name>
<feature type="transmembrane region" description="Helical" evidence="2">
    <location>
        <begin position="64"/>
        <end position="83"/>
    </location>
</feature>
<organism evidence="3 4">
    <name type="scientific">Anolis carolinensis</name>
    <name type="common">Green anole</name>
    <name type="synonym">American chameleon</name>
    <dbReference type="NCBI Taxonomy" id="28377"/>
    <lineage>
        <taxon>Eukaryota</taxon>
        <taxon>Metazoa</taxon>
        <taxon>Chordata</taxon>
        <taxon>Craniata</taxon>
        <taxon>Vertebrata</taxon>
        <taxon>Euteleostomi</taxon>
        <taxon>Lepidosauria</taxon>
        <taxon>Squamata</taxon>
        <taxon>Bifurcata</taxon>
        <taxon>Unidentata</taxon>
        <taxon>Episquamata</taxon>
        <taxon>Toxicofera</taxon>
        <taxon>Iguania</taxon>
        <taxon>Dactyloidae</taxon>
        <taxon>Anolis</taxon>
    </lineage>
</organism>
<dbReference type="PANTHER" id="PTHR11102:SF160">
    <property type="entry name" value="ERAD-ASSOCIATED E3 UBIQUITIN-PROTEIN LIGASE COMPONENT HRD3"/>
    <property type="match status" value="1"/>
</dbReference>
<reference evidence="3" key="2">
    <citation type="submission" date="2025-08" db="UniProtKB">
        <authorList>
            <consortium name="Ensembl"/>
        </authorList>
    </citation>
    <scope>IDENTIFICATION</scope>
</reference>
<dbReference type="InterPro" id="IPR050767">
    <property type="entry name" value="Sel1_AlgK"/>
</dbReference>
<dbReference type="Proteomes" id="UP000001646">
    <property type="component" value="Unplaced"/>
</dbReference>
<protein>
    <submittedName>
        <fullName evidence="3">Uncharacterized protein</fullName>
    </submittedName>
</protein>
<keyword evidence="2" id="KW-0472">Membrane</keyword>
<dbReference type="AlphaFoldDB" id="A0A803U0K4"/>
<evidence type="ECO:0000313" key="3">
    <source>
        <dbReference type="Ensembl" id="ENSACAP00000040994.1"/>
    </source>
</evidence>
<proteinExistence type="inferred from homology"/>
<accession>A0A803U0K4</accession>
<keyword evidence="2" id="KW-1133">Transmembrane helix</keyword>
<dbReference type="GeneTree" id="ENSGT00520000060950"/>
<dbReference type="InterPro" id="IPR006597">
    <property type="entry name" value="Sel1-like"/>
</dbReference>
<dbReference type="SMART" id="SM00671">
    <property type="entry name" value="SEL1"/>
    <property type="match status" value="1"/>
</dbReference>
<dbReference type="Gene3D" id="1.25.40.10">
    <property type="entry name" value="Tetratricopeptide repeat domain"/>
    <property type="match status" value="1"/>
</dbReference>
<dbReference type="InParanoid" id="A0A803U0K4"/>
<reference evidence="3" key="1">
    <citation type="submission" date="2009-12" db="EMBL/GenBank/DDBJ databases">
        <title>The Genome Sequence of Anolis carolinensis (Green Anole Lizard).</title>
        <authorList>
            <consortium name="The Genome Sequencing Platform"/>
            <person name="Di Palma F."/>
            <person name="Alfoldi J."/>
            <person name="Heiman D."/>
            <person name="Young S."/>
            <person name="Grabherr M."/>
            <person name="Johnson J."/>
            <person name="Lander E.S."/>
            <person name="Lindblad-Toh K."/>
        </authorList>
    </citation>
    <scope>NUCLEOTIDE SEQUENCE [LARGE SCALE GENOMIC DNA]</scope>
    <source>
        <strain evidence="3">JBL SC #1</strain>
    </source>
</reference>
<dbReference type="SUPFAM" id="SSF81901">
    <property type="entry name" value="HCP-like"/>
    <property type="match status" value="1"/>
</dbReference>
<evidence type="ECO:0000256" key="1">
    <source>
        <dbReference type="ARBA" id="ARBA00038101"/>
    </source>
</evidence>
<evidence type="ECO:0000256" key="2">
    <source>
        <dbReference type="SAM" id="Phobius"/>
    </source>
</evidence>
<evidence type="ECO:0000313" key="4">
    <source>
        <dbReference type="Proteomes" id="UP000001646"/>
    </source>
</evidence>
<dbReference type="Pfam" id="PF08238">
    <property type="entry name" value="Sel1"/>
    <property type="match status" value="1"/>
</dbReference>
<keyword evidence="2" id="KW-0812">Transmembrane</keyword>
<dbReference type="Ensembl" id="ENSACAT00000057018.1">
    <property type="protein sequence ID" value="ENSACAP00000040994.1"/>
    <property type="gene ID" value="ENSACAG00000035404.1"/>
</dbReference>